<name>A0A9D4EAV6_DREPO</name>
<evidence type="ECO:0000313" key="1">
    <source>
        <dbReference type="EMBL" id="KAH3776309.1"/>
    </source>
</evidence>
<comment type="caution">
    <text evidence="2">The sequence shown here is derived from an EMBL/GenBank/DDBJ whole genome shotgun (WGS) entry which is preliminary data.</text>
</comment>
<reference evidence="2" key="1">
    <citation type="journal article" date="2019" name="bioRxiv">
        <title>The Genome of the Zebra Mussel, Dreissena polymorpha: A Resource for Invasive Species Research.</title>
        <authorList>
            <person name="McCartney M.A."/>
            <person name="Auch B."/>
            <person name="Kono T."/>
            <person name="Mallez S."/>
            <person name="Zhang Y."/>
            <person name="Obille A."/>
            <person name="Becker A."/>
            <person name="Abrahante J.E."/>
            <person name="Garbe J."/>
            <person name="Badalamenti J.P."/>
            <person name="Herman A."/>
            <person name="Mangelson H."/>
            <person name="Liachko I."/>
            <person name="Sullivan S."/>
            <person name="Sone E.D."/>
            <person name="Koren S."/>
            <person name="Silverstein K.A.T."/>
            <person name="Beckman K.B."/>
            <person name="Gohl D.M."/>
        </authorList>
    </citation>
    <scope>NUCLEOTIDE SEQUENCE</scope>
    <source>
        <strain evidence="2">Duluth1</strain>
        <tissue evidence="2">Whole animal</tissue>
    </source>
</reference>
<protein>
    <submittedName>
        <fullName evidence="2">Uncharacterized protein</fullName>
    </submittedName>
</protein>
<organism evidence="2 3">
    <name type="scientific">Dreissena polymorpha</name>
    <name type="common">Zebra mussel</name>
    <name type="synonym">Mytilus polymorpha</name>
    <dbReference type="NCBI Taxonomy" id="45954"/>
    <lineage>
        <taxon>Eukaryota</taxon>
        <taxon>Metazoa</taxon>
        <taxon>Spiralia</taxon>
        <taxon>Lophotrochozoa</taxon>
        <taxon>Mollusca</taxon>
        <taxon>Bivalvia</taxon>
        <taxon>Autobranchia</taxon>
        <taxon>Heteroconchia</taxon>
        <taxon>Euheterodonta</taxon>
        <taxon>Imparidentia</taxon>
        <taxon>Neoheterodontei</taxon>
        <taxon>Myida</taxon>
        <taxon>Dreissenoidea</taxon>
        <taxon>Dreissenidae</taxon>
        <taxon>Dreissena</taxon>
    </lineage>
</organism>
<proteinExistence type="predicted"/>
<dbReference type="EMBL" id="JAIWYP010000009">
    <property type="protein sequence ID" value="KAH3776333.1"/>
    <property type="molecule type" value="Genomic_DNA"/>
</dbReference>
<dbReference type="AlphaFoldDB" id="A0A9D4EAV6"/>
<keyword evidence="3" id="KW-1185">Reference proteome</keyword>
<accession>A0A9D4EAV6</accession>
<sequence length="53" mass="6113">MFAYSFSLAVKLFEAYAIGLPFCHREQPNPFERRRFLAQGAPWGQSNPELVHS</sequence>
<reference evidence="2" key="2">
    <citation type="submission" date="2020-11" db="EMBL/GenBank/DDBJ databases">
        <authorList>
            <person name="McCartney M.A."/>
            <person name="Auch B."/>
            <person name="Kono T."/>
            <person name="Mallez S."/>
            <person name="Becker A."/>
            <person name="Gohl D.M."/>
            <person name="Silverstein K.A.T."/>
            <person name="Koren S."/>
            <person name="Bechman K.B."/>
            <person name="Herman A."/>
            <person name="Abrahante J.E."/>
            <person name="Garbe J."/>
        </authorList>
    </citation>
    <scope>NUCLEOTIDE SEQUENCE</scope>
    <source>
        <strain evidence="2">Duluth1</strain>
        <tissue evidence="2">Whole animal</tissue>
    </source>
</reference>
<dbReference type="EMBL" id="JAIWYP010000009">
    <property type="protein sequence ID" value="KAH3776309.1"/>
    <property type="molecule type" value="Genomic_DNA"/>
</dbReference>
<dbReference type="Proteomes" id="UP000828390">
    <property type="component" value="Unassembled WGS sequence"/>
</dbReference>
<evidence type="ECO:0000313" key="3">
    <source>
        <dbReference type="Proteomes" id="UP000828390"/>
    </source>
</evidence>
<evidence type="ECO:0000313" key="2">
    <source>
        <dbReference type="EMBL" id="KAH3776333.1"/>
    </source>
</evidence>
<gene>
    <name evidence="1" type="ORF">DPMN_177731</name>
    <name evidence="2" type="ORF">DPMN_177755</name>
</gene>